<gene>
    <name evidence="1" type="ORF">FOPG_01792</name>
</gene>
<dbReference type="EMBL" id="JH658805">
    <property type="protein sequence ID" value="EXL86851.1"/>
    <property type="molecule type" value="Genomic_DNA"/>
</dbReference>
<protein>
    <submittedName>
        <fullName evidence="1">Uncharacterized protein</fullName>
    </submittedName>
</protein>
<organism evidence="1">
    <name type="scientific">Fusarium oxysporum f. sp. conglutinans race 2 54008</name>
    <dbReference type="NCBI Taxonomy" id="1089457"/>
    <lineage>
        <taxon>Eukaryota</taxon>
        <taxon>Fungi</taxon>
        <taxon>Dikarya</taxon>
        <taxon>Ascomycota</taxon>
        <taxon>Pezizomycotina</taxon>
        <taxon>Sordariomycetes</taxon>
        <taxon>Hypocreomycetidae</taxon>
        <taxon>Hypocreales</taxon>
        <taxon>Nectriaceae</taxon>
        <taxon>Fusarium</taxon>
        <taxon>Fusarium oxysporum species complex</taxon>
    </lineage>
</organism>
<dbReference type="OrthoDB" id="4976073at2759"/>
<evidence type="ECO:0000313" key="1">
    <source>
        <dbReference type="EMBL" id="EXL86851.1"/>
    </source>
</evidence>
<name>X0IRV5_FUSOX</name>
<accession>X0IRV5</accession>
<reference evidence="1" key="1">
    <citation type="submission" date="2011-11" db="EMBL/GenBank/DDBJ databases">
        <title>The Genome Sequence of Fusarium oxysporum PHW808.</title>
        <authorList>
            <consortium name="The Broad Institute Genome Sequencing Platform"/>
            <person name="Ma L.-J."/>
            <person name="Gale L.R."/>
            <person name="Schwartz D.C."/>
            <person name="Zhou S."/>
            <person name="Corby-Kistler H."/>
            <person name="Young S.K."/>
            <person name="Zeng Q."/>
            <person name="Gargeya S."/>
            <person name="Fitzgerald M."/>
            <person name="Haas B."/>
            <person name="Abouelleil A."/>
            <person name="Alvarado L."/>
            <person name="Arachchi H.M."/>
            <person name="Berlin A."/>
            <person name="Brown A."/>
            <person name="Chapman S.B."/>
            <person name="Chen Z."/>
            <person name="Dunbar C."/>
            <person name="Freedman E."/>
            <person name="Gearin G."/>
            <person name="Goldberg J."/>
            <person name="Griggs A."/>
            <person name="Gujja S."/>
            <person name="Heiman D."/>
            <person name="Howarth C."/>
            <person name="Larson L."/>
            <person name="Lui A."/>
            <person name="MacDonald P.J.P."/>
            <person name="Montmayeur A."/>
            <person name="Murphy C."/>
            <person name="Neiman D."/>
            <person name="Pearson M."/>
            <person name="Priest M."/>
            <person name="Roberts A."/>
            <person name="Saif S."/>
            <person name="Shea T."/>
            <person name="Shenoy N."/>
            <person name="Sisk P."/>
            <person name="Stolte C."/>
            <person name="Sykes S."/>
            <person name="Wortman J."/>
            <person name="Nusbaum C."/>
            <person name="Birren B."/>
        </authorList>
    </citation>
    <scope>NUCLEOTIDE SEQUENCE [LARGE SCALE GENOMIC DNA]</scope>
    <source>
        <strain evidence="1">54008</strain>
    </source>
</reference>
<dbReference type="Proteomes" id="UP000030676">
    <property type="component" value="Unassembled WGS sequence"/>
</dbReference>
<sequence length="135" mass="15451">MRLIMADTIQSECASYEEHCSIRSQDDLIWSLERQSSVQLHAYLRQPSRDDPFSAWSTTPVDPSSTLTFRHIEALWLLRITSCVAYIRHRALALLFQSHVLVEPAAQTHQRQSPQAHTVDTQLDTYGIGAQFEEP</sequence>
<reference evidence="1" key="2">
    <citation type="submission" date="2012-05" db="EMBL/GenBank/DDBJ databases">
        <title>The Genome Annotation of Fusarium oxysporum PHW808.</title>
        <authorList>
            <consortium name="The Broad Institute Genomics Platform"/>
            <person name="Ma L.-J."/>
            <person name="Corby-Kistler H."/>
            <person name="Broz K."/>
            <person name="Gale L.R."/>
            <person name="Jonkers W."/>
            <person name="O'Donnell K."/>
            <person name="Ploetz R."/>
            <person name="Steinberg C."/>
            <person name="Schwartz D.C."/>
            <person name="VanEtten H."/>
            <person name="Zhou S."/>
            <person name="Young S.K."/>
            <person name="Zeng Q."/>
            <person name="Gargeya S."/>
            <person name="Fitzgerald M."/>
            <person name="Abouelleil A."/>
            <person name="Alvarado L."/>
            <person name="Chapman S.B."/>
            <person name="Gainer-Dewar J."/>
            <person name="Goldberg J."/>
            <person name="Griggs A."/>
            <person name="Gujja S."/>
            <person name="Hansen M."/>
            <person name="Howarth C."/>
            <person name="Imamovic A."/>
            <person name="Ireland A."/>
            <person name="Larimer J."/>
            <person name="McCowan C."/>
            <person name="Murphy C."/>
            <person name="Pearson M."/>
            <person name="Poon T.W."/>
            <person name="Priest M."/>
            <person name="Roberts A."/>
            <person name="Saif S."/>
            <person name="Shea T."/>
            <person name="Sykes S."/>
            <person name="Wortman J."/>
            <person name="Nusbaum C."/>
            <person name="Birren B."/>
        </authorList>
    </citation>
    <scope>NUCLEOTIDE SEQUENCE</scope>
    <source>
        <strain evidence="1">54008</strain>
    </source>
</reference>
<dbReference type="HOGENOM" id="CLU_1927779_0_0_1"/>
<dbReference type="AlphaFoldDB" id="X0IRV5"/>
<proteinExistence type="predicted"/>